<accession>A0A8G2BKR1</accession>
<dbReference type="Pfam" id="PF00460">
    <property type="entry name" value="Flg_bb_rod"/>
    <property type="match status" value="1"/>
</dbReference>
<evidence type="ECO:0000259" key="8">
    <source>
        <dbReference type="Pfam" id="PF06429"/>
    </source>
</evidence>
<gene>
    <name evidence="11" type="ORF">SAMN05660686_03878</name>
</gene>
<dbReference type="GO" id="GO:0071978">
    <property type="term" value="P:bacterial-type flagellum-dependent swarming motility"/>
    <property type="evidence" value="ECO:0007669"/>
    <property type="project" value="TreeGrafter"/>
</dbReference>
<dbReference type="PROSITE" id="PS00588">
    <property type="entry name" value="FLAGELLA_BB_ROD"/>
    <property type="match status" value="1"/>
</dbReference>
<evidence type="ECO:0000256" key="3">
    <source>
        <dbReference type="ARBA" id="ARBA00019015"/>
    </source>
</evidence>
<dbReference type="InterPro" id="IPR053967">
    <property type="entry name" value="LlgE_F_G-like_D1"/>
</dbReference>
<protein>
    <recommendedName>
        <fullName evidence="3 5">Flagellar hook protein FlgE</fullName>
    </recommendedName>
</protein>
<dbReference type="AlphaFoldDB" id="A0A8G2BKR1"/>
<feature type="chain" id="PRO_5034704031" description="Flagellar hook protein FlgE" evidence="6">
    <location>
        <begin position="24"/>
        <end position="429"/>
    </location>
</feature>
<evidence type="ECO:0000256" key="6">
    <source>
        <dbReference type="SAM" id="SignalP"/>
    </source>
</evidence>
<evidence type="ECO:0000259" key="10">
    <source>
        <dbReference type="Pfam" id="PF22692"/>
    </source>
</evidence>
<keyword evidence="4 5" id="KW-0975">Bacterial flagellum</keyword>
<dbReference type="RefSeq" id="WP_028795025.1">
    <property type="nucleotide sequence ID" value="NZ_FNBW01000013.1"/>
</dbReference>
<comment type="subcellular location">
    <subcellularLocation>
        <location evidence="1 5">Bacterial flagellum basal body</location>
    </subcellularLocation>
</comment>
<proteinExistence type="inferred from homology"/>
<dbReference type="GO" id="GO:0005829">
    <property type="term" value="C:cytosol"/>
    <property type="evidence" value="ECO:0007669"/>
    <property type="project" value="TreeGrafter"/>
</dbReference>
<dbReference type="InterPro" id="IPR011491">
    <property type="entry name" value="FlgE_D2"/>
</dbReference>
<evidence type="ECO:0000313" key="12">
    <source>
        <dbReference type="Proteomes" id="UP000198615"/>
    </source>
</evidence>
<dbReference type="Pfam" id="PF22692">
    <property type="entry name" value="LlgE_F_G_D1"/>
    <property type="match status" value="1"/>
</dbReference>
<dbReference type="NCBIfam" id="TIGR03506">
    <property type="entry name" value="FlgEFG_subfam"/>
    <property type="match status" value="1"/>
</dbReference>
<organism evidence="11 12">
    <name type="scientific">Thalassobaculum litoreum DSM 18839</name>
    <dbReference type="NCBI Taxonomy" id="1123362"/>
    <lineage>
        <taxon>Bacteria</taxon>
        <taxon>Pseudomonadati</taxon>
        <taxon>Pseudomonadota</taxon>
        <taxon>Alphaproteobacteria</taxon>
        <taxon>Rhodospirillales</taxon>
        <taxon>Thalassobaculaceae</taxon>
        <taxon>Thalassobaculum</taxon>
    </lineage>
</organism>
<evidence type="ECO:0000256" key="2">
    <source>
        <dbReference type="ARBA" id="ARBA00009677"/>
    </source>
</evidence>
<name>A0A8G2BKR1_9PROT</name>
<keyword evidence="6" id="KW-0732">Signal</keyword>
<keyword evidence="11" id="KW-0969">Cilium</keyword>
<evidence type="ECO:0000259" key="7">
    <source>
        <dbReference type="Pfam" id="PF00460"/>
    </source>
</evidence>
<dbReference type="SUPFAM" id="SSF117143">
    <property type="entry name" value="Flagellar hook protein flgE"/>
    <property type="match status" value="1"/>
</dbReference>
<comment type="caution">
    <text evidence="11">The sequence shown here is derived from an EMBL/GenBank/DDBJ whole genome shotgun (WGS) entry which is preliminary data.</text>
</comment>
<dbReference type="Proteomes" id="UP000198615">
    <property type="component" value="Unassembled WGS sequence"/>
</dbReference>
<feature type="domain" description="Flagellar basal body rod protein N-terminal" evidence="7">
    <location>
        <begin position="11"/>
        <end position="38"/>
    </location>
</feature>
<keyword evidence="11" id="KW-0966">Cell projection</keyword>
<keyword evidence="12" id="KW-1185">Reference proteome</keyword>
<evidence type="ECO:0000259" key="9">
    <source>
        <dbReference type="Pfam" id="PF07559"/>
    </source>
</evidence>
<evidence type="ECO:0000256" key="4">
    <source>
        <dbReference type="ARBA" id="ARBA00023143"/>
    </source>
</evidence>
<evidence type="ECO:0000256" key="1">
    <source>
        <dbReference type="ARBA" id="ARBA00004117"/>
    </source>
</evidence>
<comment type="similarity">
    <text evidence="2 5">Belongs to the flagella basal body rod proteins family.</text>
</comment>
<evidence type="ECO:0000313" key="11">
    <source>
        <dbReference type="EMBL" id="SDG27728.1"/>
    </source>
</evidence>
<dbReference type="InterPro" id="IPR037058">
    <property type="entry name" value="Falgellar_hook_FlgE_sf"/>
</dbReference>
<feature type="domain" description="Flagellar basal-body/hook protein C-terminal" evidence="8">
    <location>
        <begin position="382"/>
        <end position="426"/>
    </location>
</feature>
<dbReference type="InterPro" id="IPR020013">
    <property type="entry name" value="Flagellar_FlgE/F/G"/>
</dbReference>
<dbReference type="PANTHER" id="PTHR30435:SF1">
    <property type="entry name" value="FLAGELLAR HOOK PROTEIN FLGE"/>
    <property type="match status" value="1"/>
</dbReference>
<feature type="signal peptide" evidence="6">
    <location>
        <begin position="1"/>
        <end position="23"/>
    </location>
</feature>
<comment type="function">
    <text evidence="5">A flexible structure which links the flagellar filament to the drive apparatus in the basal body.</text>
</comment>
<dbReference type="GO" id="GO:0009424">
    <property type="term" value="C:bacterial-type flagellum hook"/>
    <property type="evidence" value="ECO:0007669"/>
    <property type="project" value="TreeGrafter"/>
</dbReference>
<feature type="domain" description="Flagellar hook protein FlgE/F/G-like D1" evidence="10">
    <location>
        <begin position="87"/>
        <end position="139"/>
    </location>
</feature>
<dbReference type="GO" id="GO:0009425">
    <property type="term" value="C:bacterial-type flagellum basal body"/>
    <property type="evidence" value="ECO:0007669"/>
    <property type="project" value="UniProtKB-SubCell"/>
</dbReference>
<dbReference type="Pfam" id="PF06429">
    <property type="entry name" value="Flg_bbr_C"/>
    <property type="match status" value="1"/>
</dbReference>
<dbReference type="Gene3D" id="2.60.98.20">
    <property type="entry name" value="Flagellar hook protein FlgE"/>
    <property type="match status" value="1"/>
</dbReference>
<dbReference type="EMBL" id="FNBW01000013">
    <property type="protein sequence ID" value="SDG27728.1"/>
    <property type="molecule type" value="Genomic_DNA"/>
</dbReference>
<dbReference type="InterPro" id="IPR010930">
    <property type="entry name" value="Flg_bb/hook_C_dom"/>
</dbReference>
<reference evidence="11 12" key="1">
    <citation type="submission" date="2016-10" db="EMBL/GenBank/DDBJ databases">
        <authorList>
            <person name="Varghese N."/>
            <person name="Submissions S."/>
        </authorList>
    </citation>
    <scope>NUCLEOTIDE SEQUENCE [LARGE SCALE GENOMIC DNA]</scope>
    <source>
        <strain evidence="11 12">DSM 18839</strain>
    </source>
</reference>
<evidence type="ECO:0000256" key="5">
    <source>
        <dbReference type="RuleBase" id="RU362116"/>
    </source>
</evidence>
<dbReference type="Pfam" id="PF07559">
    <property type="entry name" value="FlgE_D2"/>
    <property type="match status" value="1"/>
</dbReference>
<dbReference type="InterPro" id="IPR001444">
    <property type="entry name" value="Flag_bb_rod_N"/>
</dbReference>
<sequence>MSGIYGGLFAGVAAISAQSTAFAAISDNIANVNTVGYKETRVRFQTLVTESASDTQFAPGGVIARPFTDPEKQGQIQGTTSDTDLALIGEGFFVVNQNDGSDGEFLFTRAGSFNQDEDGNLVNTAGYYLQGWRTDTSGNIVNATTQDLLTSLETVNLTGFSAIANPTTRMNIAANLPAASATGTTATTNLTIFDSLGTDHLLTVNWTKSAVANTWTYTVDLTNSNGNTNQVAAAQTVLFNGDGTLESVDGTAGASGATASTTLTIPANLFSTGANASTPTVIWGTFDSSTGLGQFDDIYEATLLNQDGSGPSDLLQVDIDDDGLVTGQFRNGESRALYQLALASVPAATELRQESGNAYALSNDSGELVLGRPGTQGLGFVQSEALERSTVDISAEFTDLIITQRAYSAATRVITTGDELLDEIIRVKR</sequence>
<dbReference type="PANTHER" id="PTHR30435">
    <property type="entry name" value="FLAGELLAR PROTEIN"/>
    <property type="match status" value="1"/>
</dbReference>
<dbReference type="InterPro" id="IPR037925">
    <property type="entry name" value="FlgE/F/G-like"/>
</dbReference>
<feature type="domain" description="Flagellar hook protein FlgE D2" evidence="9">
    <location>
        <begin position="175"/>
        <end position="308"/>
    </location>
</feature>
<dbReference type="InterPro" id="IPR019776">
    <property type="entry name" value="Flagellar_basal_body_rod_CS"/>
</dbReference>
<keyword evidence="11" id="KW-0282">Flagellum</keyword>